<dbReference type="EMBL" id="AOLN01000009">
    <property type="protein sequence ID" value="ELZ96078.1"/>
    <property type="molecule type" value="Genomic_DNA"/>
</dbReference>
<organism evidence="2 3">
    <name type="scientific">Haloferax mucosum ATCC BAA-1512</name>
    <dbReference type="NCBI Taxonomy" id="662479"/>
    <lineage>
        <taxon>Archaea</taxon>
        <taxon>Methanobacteriati</taxon>
        <taxon>Methanobacteriota</taxon>
        <taxon>Stenosarchaea group</taxon>
        <taxon>Halobacteria</taxon>
        <taxon>Halobacteriales</taxon>
        <taxon>Haloferacaceae</taxon>
        <taxon>Haloferax</taxon>
    </lineage>
</organism>
<dbReference type="Proteomes" id="UP000011550">
    <property type="component" value="Unassembled WGS sequence"/>
</dbReference>
<dbReference type="InterPro" id="IPR025669">
    <property type="entry name" value="AAA_dom"/>
</dbReference>
<keyword evidence="3" id="KW-1185">Reference proteome</keyword>
<dbReference type="AlphaFoldDB" id="M0IJQ8"/>
<dbReference type="SUPFAM" id="SSF52540">
    <property type="entry name" value="P-loop containing nucleoside triphosphate hydrolases"/>
    <property type="match status" value="1"/>
</dbReference>
<dbReference type="Pfam" id="PF13614">
    <property type="entry name" value="AAA_31"/>
    <property type="match status" value="1"/>
</dbReference>
<dbReference type="PANTHER" id="PTHR13696:SF99">
    <property type="entry name" value="COBYRINIC ACID AC-DIAMIDE SYNTHASE"/>
    <property type="match status" value="1"/>
</dbReference>
<gene>
    <name evidence="2" type="ORF">C440_05792</name>
</gene>
<evidence type="ECO:0000313" key="2">
    <source>
        <dbReference type="EMBL" id="ELZ96078.1"/>
    </source>
</evidence>
<accession>M0IJQ8</accession>
<dbReference type="Gene3D" id="3.40.50.300">
    <property type="entry name" value="P-loop containing nucleotide triphosphate hydrolases"/>
    <property type="match status" value="1"/>
</dbReference>
<evidence type="ECO:0000259" key="1">
    <source>
        <dbReference type="Pfam" id="PF13614"/>
    </source>
</evidence>
<protein>
    <submittedName>
        <fullName evidence="2">Chromosome partitioning protein</fullName>
    </submittedName>
</protein>
<proteinExistence type="predicted"/>
<evidence type="ECO:0000313" key="3">
    <source>
        <dbReference type="Proteomes" id="UP000011550"/>
    </source>
</evidence>
<reference evidence="2 3" key="1">
    <citation type="journal article" date="2014" name="PLoS Genet.">
        <title>Phylogenetically driven sequencing of extremely halophilic archaea reveals strategies for static and dynamic osmo-response.</title>
        <authorList>
            <person name="Becker E.A."/>
            <person name="Seitzer P.M."/>
            <person name="Tritt A."/>
            <person name="Larsen D."/>
            <person name="Krusor M."/>
            <person name="Yao A.I."/>
            <person name="Wu D."/>
            <person name="Madern D."/>
            <person name="Eisen J.A."/>
            <person name="Darling A.E."/>
            <person name="Facciotti M.T."/>
        </authorList>
    </citation>
    <scope>NUCLEOTIDE SEQUENCE [LARGE SCALE GENOMIC DNA]</scope>
    <source>
        <strain evidence="2 3">ATCC BAA-1512</strain>
    </source>
</reference>
<dbReference type="InterPro" id="IPR050678">
    <property type="entry name" value="DNA_Partitioning_ATPase"/>
</dbReference>
<name>M0IJQ8_9EURY</name>
<dbReference type="InterPro" id="IPR027417">
    <property type="entry name" value="P-loop_NTPase"/>
</dbReference>
<comment type="caution">
    <text evidence="2">The sequence shown here is derived from an EMBL/GenBank/DDBJ whole genome shotgun (WGS) entry which is preliminary data.</text>
</comment>
<feature type="domain" description="AAA" evidence="1">
    <location>
        <begin position="17"/>
        <end position="191"/>
    </location>
</feature>
<dbReference type="STRING" id="662479.C440_05792"/>
<dbReference type="PATRIC" id="fig|662479.7.peg.1177"/>
<dbReference type="CDD" id="cd02042">
    <property type="entry name" value="ParAB_family"/>
    <property type="match status" value="1"/>
</dbReference>
<sequence length="268" mass="29883">MNAWNVVRDKNDMTVRIGITNQKGGVAKTTNTINIAGALADRGLDVLAVDADPQGYLTHRLGFENLYTSDPPTFYDAFANPNDHDVSDLVVAHGEFDLLPGSIDMFALEQDLIASGMRPRQRLQMLFDDVDNWDVIIFDAPPSLGPINDNVVLATENLLVPVRADESSKLAVQHLLRQLDTLESNYDTRVDISGIVVSDVHYPLDNEQKRMLEWYEERFEGRVPVWVVRHRAAIERTVNSHCSIFGAEAEGTDMTDVYAAIAAEVDNE</sequence>
<dbReference type="PANTHER" id="PTHR13696">
    <property type="entry name" value="P-LOOP CONTAINING NUCLEOSIDE TRIPHOSPHATE HYDROLASE"/>
    <property type="match status" value="1"/>
</dbReference>